<comment type="function">
    <text evidence="4">Exhibits S-adenosyl-L-methionine-dependent methyltransferase activity.</text>
</comment>
<reference evidence="5 6" key="1">
    <citation type="submission" date="2016-10" db="EMBL/GenBank/DDBJ databases">
        <authorList>
            <person name="de Groot N.N."/>
        </authorList>
    </citation>
    <scope>NUCLEOTIDE SEQUENCE [LARGE SCALE GENOMIC DNA]</scope>
    <source>
        <strain evidence="5 6">DSM 21039</strain>
    </source>
</reference>
<gene>
    <name evidence="5" type="ORF">SAMN04488505_101473</name>
</gene>
<dbReference type="EMBL" id="FOBB01000001">
    <property type="protein sequence ID" value="SEK57984.1"/>
    <property type="molecule type" value="Genomic_DNA"/>
</dbReference>
<dbReference type="GO" id="GO:0032259">
    <property type="term" value="P:methylation"/>
    <property type="evidence" value="ECO:0007669"/>
    <property type="project" value="UniProtKB-KW"/>
</dbReference>
<sequence length="275" mass="30655">MKTASATAIGAAALRAAHQLLDGTPKLLQDEVILKLLEPAVIQHIQHNPAIYQMPEAARMRTHVVLRSRYTEDVLQQAFDKGIRQYIILGAGFDTFAYRQPVWAKDLHIFEIDHPDSQAQKRNRLAQTGISLPPNLSFVPVDFETSSIKNVLQQTLFDLNAPVFIAWLGVLTYLTMEAIDATLSFIGALATGTELVLTFSQQKNADYFSNLSQRAADLGEPWITHFTPEALEQKLRQHGFTTVSFFTPEQAAKYFAGRTDGLQPPRRASIVHAVV</sequence>
<keyword evidence="6" id="KW-1185">Reference proteome</keyword>
<dbReference type="RefSeq" id="WP_089906537.1">
    <property type="nucleotide sequence ID" value="NZ_FOBB01000001.1"/>
</dbReference>
<protein>
    <recommendedName>
        <fullName evidence="4">S-adenosyl-L-methionine-dependent methyltransferase</fullName>
        <ecNumber evidence="4">2.1.1.-</ecNumber>
    </recommendedName>
</protein>
<evidence type="ECO:0000313" key="6">
    <source>
        <dbReference type="Proteomes" id="UP000198984"/>
    </source>
</evidence>
<evidence type="ECO:0000313" key="5">
    <source>
        <dbReference type="EMBL" id="SEK57984.1"/>
    </source>
</evidence>
<dbReference type="PANTHER" id="PTHR43619:SF2">
    <property type="entry name" value="S-ADENOSYL-L-METHIONINE-DEPENDENT METHYLTRANSFERASES SUPERFAMILY PROTEIN"/>
    <property type="match status" value="1"/>
</dbReference>
<proteinExistence type="inferred from homology"/>
<evidence type="ECO:0000256" key="2">
    <source>
        <dbReference type="ARBA" id="ARBA00022603"/>
    </source>
</evidence>
<keyword evidence="4" id="KW-0949">S-adenosyl-L-methionine</keyword>
<keyword evidence="3 5" id="KW-0808">Transferase</keyword>
<dbReference type="InterPro" id="IPR029063">
    <property type="entry name" value="SAM-dependent_MTases_sf"/>
</dbReference>
<dbReference type="EC" id="2.1.1.-" evidence="4"/>
<dbReference type="Proteomes" id="UP000198984">
    <property type="component" value="Unassembled WGS sequence"/>
</dbReference>
<dbReference type="Gene3D" id="3.40.50.150">
    <property type="entry name" value="Vaccinia Virus protein VP39"/>
    <property type="match status" value="1"/>
</dbReference>
<name>A0A1H7I6L1_9BACT</name>
<dbReference type="InterPro" id="IPR011610">
    <property type="entry name" value="SAM_mthyl_Trfase_ML2640-like"/>
</dbReference>
<dbReference type="GO" id="GO:0008168">
    <property type="term" value="F:methyltransferase activity"/>
    <property type="evidence" value="ECO:0007669"/>
    <property type="project" value="UniProtKB-UniRule"/>
</dbReference>
<organism evidence="5 6">
    <name type="scientific">Chitinophaga rupis</name>
    <dbReference type="NCBI Taxonomy" id="573321"/>
    <lineage>
        <taxon>Bacteria</taxon>
        <taxon>Pseudomonadati</taxon>
        <taxon>Bacteroidota</taxon>
        <taxon>Chitinophagia</taxon>
        <taxon>Chitinophagales</taxon>
        <taxon>Chitinophagaceae</taxon>
        <taxon>Chitinophaga</taxon>
    </lineage>
</organism>
<evidence type="ECO:0000256" key="4">
    <source>
        <dbReference type="RuleBase" id="RU362030"/>
    </source>
</evidence>
<dbReference type="STRING" id="573321.SAMN04488505_101473"/>
<evidence type="ECO:0000256" key="1">
    <source>
        <dbReference type="ARBA" id="ARBA00008138"/>
    </source>
</evidence>
<keyword evidence="2 4" id="KW-0489">Methyltransferase</keyword>
<dbReference type="AlphaFoldDB" id="A0A1H7I6L1"/>
<evidence type="ECO:0000256" key="3">
    <source>
        <dbReference type="ARBA" id="ARBA00022679"/>
    </source>
</evidence>
<dbReference type="NCBIfam" id="TIGR00027">
    <property type="entry name" value="mthyl_TIGR00027"/>
    <property type="match status" value="1"/>
</dbReference>
<dbReference type="InterPro" id="IPR007213">
    <property type="entry name" value="Ppm1/Ppm2/Tcmp"/>
</dbReference>
<dbReference type="OrthoDB" id="9806164at2"/>
<dbReference type="SUPFAM" id="SSF53335">
    <property type="entry name" value="S-adenosyl-L-methionine-dependent methyltransferases"/>
    <property type="match status" value="1"/>
</dbReference>
<dbReference type="Pfam" id="PF04072">
    <property type="entry name" value="LCM"/>
    <property type="match status" value="1"/>
</dbReference>
<comment type="similarity">
    <text evidence="1 4">Belongs to the UPF0677 family.</text>
</comment>
<accession>A0A1H7I6L1</accession>
<dbReference type="PANTHER" id="PTHR43619">
    <property type="entry name" value="S-ADENOSYL-L-METHIONINE-DEPENDENT METHYLTRANSFERASE YKTD-RELATED"/>
    <property type="match status" value="1"/>
</dbReference>